<proteinExistence type="predicted"/>
<protein>
    <recommendedName>
        <fullName evidence="1">BTB domain-containing protein</fullName>
    </recommendedName>
</protein>
<organism evidence="2 3">
    <name type="scientific">Steinernema hermaphroditum</name>
    <dbReference type="NCBI Taxonomy" id="289476"/>
    <lineage>
        <taxon>Eukaryota</taxon>
        <taxon>Metazoa</taxon>
        <taxon>Ecdysozoa</taxon>
        <taxon>Nematoda</taxon>
        <taxon>Chromadorea</taxon>
        <taxon>Rhabditida</taxon>
        <taxon>Tylenchina</taxon>
        <taxon>Panagrolaimomorpha</taxon>
        <taxon>Strongyloidoidea</taxon>
        <taxon>Steinernematidae</taxon>
        <taxon>Steinernema</taxon>
    </lineage>
</organism>
<accession>A0AA39LRR4</accession>
<gene>
    <name evidence="2" type="ORF">QR680_019110</name>
</gene>
<dbReference type="Pfam" id="PF00651">
    <property type="entry name" value="BTB"/>
    <property type="match status" value="1"/>
</dbReference>
<dbReference type="PROSITE" id="PS50097">
    <property type="entry name" value="BTB"/>
    <property type="match status" value="1"/>
</dbReference>
<reference evidence="2" key="1">
    <citation type="submission" date="2023-06" db="EMBL/GenBank/DDBJ databases">
        <title>Genomic analysis of the entomopathogenic nematode Steinernema hermaphroditum.</title>
        <authorList>
            <person name="Schwarz E.M."/>
            <person name="Heppert J.K."/>
            <person name="Baniya A."/>
            <person name="Schwartz H.T."/>
            <person name="Tan C.-H."/>
            <person name="Antoshechkin I."/>
            <person name="Sternberg P.W."/>
            <person name="Goodrich-Blair H."/>
            <person name="Dillman A.R."/>
        </authorList>
    </citation>
    <scope>NUCLEOTIDE SEQUENCE</scope>
    <source>
        <strain evidence="2">PS9179</strain>
        <tissue evidence="2">Whole animal</tissue>
    </source>
</reference>
<dbReference type="InterPro" id="IPR011333">
    <property type="entry name" value="SKP1/BTB/POZ_sf"/>
</dbReference>
<dbReference type="Gene3D" id="3.30.710.10">
    <property type="entry name" value="Potassium Channel Kv1.1, Chain A"/>
    <property type="match status" value="1"/>
</dbReference>
<evidence type="ECO:0000313" key="3">
    <source>
        <dbReference type="Proteomes" id="UP001175271"/>
    </source>
</evidence>
<dbReference type="EMBL" id="JAUCMV010000004">
    <property type="protein sequence ID" value="KAK0407267.1"/>
    <property type="molecule type" value="Genomic_DNA"/>
</dbReference>
<keyword evidence="3" id="KW-1185">Reference proteome</keyword>
<dbReference type="SMART" id="SM00225">
    <property type="entry name" value="BTB"/>
    <property type="match status" value="1"/>
</dbReference>
<dbReference type="Proteomes" id="UP001175271">
    <property type="component" value="Unassembled WGS sequence"/>
</dbReference>
<evidence type="ECO:0000259" key="1">
    <source>
        <dbReference type="PROSITE" id="PS50097"/>
    </source>
</evidence>
<sequence>MAVQGTFELVVDRKRFFDGKTLETDVQKIGGIKWKLTAACKNRNSYDIRLVCLPVAEKRPLLYSTFCYYSFVMEKATALVGIATDSGSADLTYFNALNFVQPTGNHGYVMKICLSVRFERFVLLIVSLITTFWFSLHVVDIAEPGEGTVPIVVDNVTFHLNRELLSFHSPFFKTFLNSTEFREGSTGQYNLKVDRQPLLYFLYFLYGFKTPSFEHIPDFLKQDTFALTEYFQCVAVLSGLEEKLLASPTEELKKWLDLADQYQLLSVVKKILLVMSVDEVKKATCAAPFMVAKYRPTTNELVIDRLAGHH</sequence>
<dbReference type="SUPFAM" id="SSF54695">
    <property type="entry name" value="POZ domain"/>
    <property type="match status" value="1"/>
</dbReference>
<evidence type="ECO:0000313" key="2">
    <source>
        <dbReference type="EMBL" id="KAK0407267.1"/>
    </source>
</evidence>
<dbReference type="AlphaFoldDB" id="A0AA39LRR4"/>
<name>A0AA39LRR4_9BILA</name>
<dbReference type="InterPro" id="IPR000210">
    <property type="entry name" value="BTB/POZ_dom"/>
</dbReference>
<feature type="domain" description="BTB" evidence="1">
    <location>
        <begin position="147"/>
        <end position="229"/>
    </location>
</feature>
<comment type="caution">
    <text evidence="2">The sequence shown here is derived from an EMBL/GenBank/DDBJ whole genome shotgun (WGS) entry which is preliminary data.</text>
</comment>